<keyword evidence="2" id="KW-1185">Reference proteome</keyword>
<evidence type="ECO:0000313" key="2">
    <source>
        <dbReference type="Proteomes" id="UP000324222"/>
    </source>
</evidence>
<accession>A0A5B7KE53</accession>
<comment type="caution">
    <text evidence="1">The sequence shown here is derived from an EMBL/GenBank/DDBJ whole genome shotgun (WGS) entry which is preliminary data.</text>
</comment>
<sequence length="116" mass="12715">MGIHGLLEPLFAPKTPYLQHFISTNHLSYPSTHFHLYNYSQSTPIASTSDPPQSLSASQIPFLLLLLYSTSLSSLQPPSPQMLGSQIRHFISSCYCHREEGDVERQGGVAGREGGG</sequence>
<proteinExistence type="predicted"/>
<dbReference type="Proteomes" id="UP000324222">
    <property type="component" value="Unassembled WGS sequence"/>
</dbReference>
<organism evidence="1 2">
    <name type="scientific">Portunus trituberculatus</name>
    <name type="common">Swimming crab</name>
    <name type="synonym">Neptunus trituberculatus</name>
    <dbReference type="NCBI Taxonomy" id="210409"/>
    <lineage>
        <taxon>Eukaryota</taxon>
        <taxon>Metazoa</taxon>
        <taxon>Ecdysozoa</taxon>
        <taxon>Arthropoda</taxon>
        <taxon>Crustacea</taxon>
        <taxon>Multicrustacea</taxon>
        <taxon>Malacostraca</taxon>
        <taxon>Eumalacostraca</taxon>
        <taxon>Eucarida</taxon>
        <taxon>Decapoda</taxon>
        <taxon>Pleocyemata</taxon>
        <taxon>Brachyura</taxon>
        <taxon>Eubrachyura</taxon>
        <taxon>Portunoidea</taxon>
        <taxon>Portunidae</taxon>
        <taxon>Portuninae</taxon>
        <taxon>Portunus</taxon>
    </lineage>
</organism>
<dbReference type="AlphaFoldDB" id="A0A5B7KE53"/>
<evidence type="ECO:0000313" key="1">
    <source>
        <dbReference type="EMBL" id="MPD03508.1"/>
    </source>
</evidence>
<dbReference type="EMBL" id="VSRR010136409">
    <property type="protein sequence ID" value="MPD03508.1"/>
    <property type="molecule type" value="Genomic_DNA"/>
</dbReference>
<reference evidence="1 2" key="1">
    <citation type="submission" date="2019-05" db="EMBL/GenBank/DDBJ databases">
        <title>Another draft genome of Portunus trituberculatus and its Hox gene families provides insights of decapod evolution.</title>
        <authorList>
            <person name="Jeong J.-H."/>
            <person name="Song I."/>
            <person name="Kim S."/>
            <person name="Choi T."/>
            <person name="Kim D."/>
            <person name="Ryu S."/>
            <person name="Kim W."/>
        </authorList>
    </citation>
    <scope>NUCLEOTIDE SEQUENCE [LARGE SCALE GENOMIC DNA]</scope>
    <source>
        <tissue evidence="1">Muscle</tissue>
    </source>
</reference>
<protein>
    <submittedName>
        <fullName evidence="1">Uncharacterized protein</fullName>
    </submittedName>
</protein>
<gene>
    <name evidence="1" type="ORF">E2C01_099149</name>
</gene>
<name>A0A5B7KE53_PORTR</name>